<name>A0A655A7Z4_MYCTX</name>
<proteinExistence type="predicted"/>
<dbReference type="EMBL" id="CNFU01000543">
    <property type="protein sequence ID" value="CKS05776.1"/>
    <property type="molecule type" value="Genomic_DNA"/>
</dbReference>
<evidence type="ECO:0000313" key="1">
    <source>
        <dbReference type="EMBL" id="CKS05776.1"/>
    </source>
</evidence>
<reference evidence="1 2" key="1">
    <citation type="submission" date="2015-03" db="EMBL/GenBank/DDBJ databases">
        <authorList>
            <consortium name="Pathogen Informatics"/>
        </authorList>
    </citation>
    <scope>NUCLEOTIDE SEQUENCE [LARGE SCALE GENOMIC DNA]</scope>
    <source>
        <strain evidence="1 2">Bir 187</strain>
    </source>
</reference>
<protein>
    <submittedName>
        <fullName evidence="1">Uncharacterized protein</fullName>
    </submittedName>
</protein>
<sequence length="246" mass="27035">MSVDDVIIDGLARDYPHRREVALRFLQARGGPGQLAQVVGGRAAHAQHVVQLGEHVVAGLRVQRHQIPEPGHGVGGGFVAGEHERQSFIAYSLAGPDSAVGAQQHVEQVRGVSRLGQSPIDHRVDGAIQGQRDLLHFPQRRRQMNTRVDTPDQRVVNRPRHQPPQPQPLQLFRPPQAASRKIVHGLHQRPEVLAEQGVGDYPQCRLDHALVHVELRAGHQRGGDVGDWVDHQTDESAQVAPGEGRV</sequence>
<accession>A0A655A7Z4</accession>
<organism evidence="1 2">
    <name type="scientific">Mycobacterium tuberculosis</name>
    <dbReference type="NCBI Taxonomy" id="1773"/>
    <lineage>
        <taxon>Bacteria</taxon>
        <taxon>Bacillati</taxon>
        <taxon>Actinomycetota</taxon>
        <taxon>Actinomycetes</taxon>
        <taxon>Mycobacteriales</taxon>
        <taxon>Mycobacteriaceae</taxon>
        <taxon>Mycobacterium</taxon>
        <taxon>Mycobacterium tuberculosis complex</taxon>
    </lineage>
</organism>
<dbReference type="AlphaFoldDB" id="A0A655A7Z4"/>
<evidence type="ECO:0000313" key="2">
    <source>
        <dbReference type="Proteomes" id="UP000049023"/>
    </source>
</evidence>
<gene>
    <name evidence="1" type="ORF">ERS027661_02529</name>
</gene>
<dbReference type="Proteomes" id="UP000049023">
    <property type="component" value="Unassembled WGS sequence"/>
</dbReference>